<protein>
    <submittedName>
        <fullName evidence="2">Uncharacterized protein</fullName>
    </submittedName>
</protein>
<name>A0A0B2VRI6_TOXCA</name>
<comment type="caution">
    <text evidence="2">The sequence shown here is derived from an EMBL/GenBank/DDBJ whole genome shotgun (WGS) entry which is preliminary data.</text>
</comment>
<dbReference type="Proteomes" id="UP000031036">
    <property type="component" value="Unassembled WGS sequence"/>
</dbReference>
<evidence type="ECO:0000313" key="2">
    <source>
        <dbReference type="EMBL" id="KHN84022.1"/>
    </source>
</evidence>
<dbReference type="AlphaFoldDB" id="A0A0B2VRI6"/>
<organism evidence="2 3">
    <name type="scientific">Toxocara canis</name>
    <name type="common">Canine roundworm</name>
    <dbReference type="NCBI Taxonomy" id="6265"/>
    <lineage>
        <taxon>Eukaryota</taxon>
        <taxon>Metazoa</taxon>
        <taxon>Ecdysozoa</taxon>
        <taxon>Nematoda</taxon>
        <taxon>Chromadorea</taxon>
        <taxon>Rhabditida</taxon>
        <taxon>Spirurina</taxon>
        <taxon>Ascaridomorpha</taxon>
        <taxon>Ascaridoidea</taxon>
        <taxon>Toxocaridae</taxon>
        <taxon>Toxocara</taxon>
    </lineage>
</organism>
<gene>
    <name evidence="2" type="ORF">Tcan_08190</name>
</gene>
<accession>A0A0B2VRI6</accession>
<reference evidence="2 3" key="1">
    <citation type="submission" date="2014-11" db="EMBL/GenBank/DDBJ databases">
        <title>Genetic blueprint of the zoonotic pathogen Toxocara canis.</title>
        <authorList>
            <person name="Zhu X.-Q."/>
            <person name="Korhonen P.K."/>
            <person name="Cai H."/>
            <person name="Young N.D."/>
            <person name="Nejsum P."/>
            <person name="von Samson-Himmelstjerna G."/>
            <person name="Boag P.R."/>
            <person name="Tan P."/>
            <person name="Li Q."/>
            <person name="Min J."/>
            <person name="Yang Y."/>
            <person name="Wang X."/>
            <person name="Fang X."/>
            <person name="Hall R.S."/>
            <person name="Hofmann A."/>
            <person name="Sternberg P.W."/>
            <person name="Jex A.R."/>
            <person name="Gasser R.B."/>
        </authorList>
    </citation>
    <scope>NUCLEOTIDE SEQUENCE [LARGE SCALE GENOMIC DNA]</scope>
    <source>
        <strain evidence="2">PN_DK_2014</strain>
    </source>
</reference>
<dbReference type="EMBL" id="JPKZ01001081">
    <property type="protein sequence ID" value="KHN84022.1"/>
    <property type="molecule type" value="Genomic_DNA"/>
</dbReference>
<feature type="region of interest" description="Disordered" evidence="1">
    <location>
        <begin position="22"/>
        <end position="45"/>
    </location>
</feature>
<sequence>MESSVRGEAIATWVMDIAEEPFGWTGQRPKDGLEQSAGTNSLMANWPWNGKNRETIKKANAATSLKCANVEKCIGRGDLTTLLKFRSIAALGAVATMVGTTASTREHASALL</sequence>
<evidence type="ECO:0000256" key="1">
    <source>
        <dbReference type="SAM" id="MobiDB-lite"/>
    </source>
</evidence>
<evidence type="ECO:0000313" key="3">
    <source>
        <dbReference type="Proteomes" id="UP000031036"/>
    </source>
</evidence>
<keyword evidence="3" id="KW-1185">Reference proteome</keyword>
<proteinExistence type="predicted"/>